<evidence type="ECO:0000313" key="2">
    <source>
        <dbReference type="Proteomes" id="UP000014500"/>
    </source>
</evidence>
<name>T1JKV2_STRMM</name>
<organism evidence="1 2">
    <name type="scientific">Strigamia maritima</name>
    <name type="common">European centipede</name>
    <name type="synonym">Geophilus maritimus</name>
    <dbReference type="NCBI Taxonomy" id="126957"/>
    <lineage>
        <taxon>Eukaryota</taxon>
        <taxon>Metazoa</taxon>
        <taxon>Ecdysozoa</taxon>
        <taxon>Arthropoda</taxon>
        <taxon>Myriapoda</taxon>
        <taxon>Chilopoda</taxon>
        <taxon>Pleurostigmophora</taxon>
        <taxon>Geophilomorpha</taxon>
        <taxon>Linotaeniidae</taxon>
        <taxon>Strigamia</taxon>
    </lineage>
</organism>
<dbReference type="EnsemblMetazoa" id="SMAR014482-RA">
    <property type="protein sequence ID" value="SMAR014482-PA"/>
    <property type="gene ID" value="SMAR014482"/>
</dbReference>
<reference evidence="1" key="2">
    <citation type="submission" date="2015-02" db="UniProtKB">
        <authorList>
            <consortium name="EnsemblMetazoa"/>
        </authorList>
    </citation>
    <scope>IDENTIFICATION</scope>
</reference>
<dbReference type="AlphaFoldDB" id="T1JKV2"/>
<dbReference type="HOGENOM" id="CLU_3433925_0_0_1"/>
<evidence type="ECO:0000313" key="1">
    <source>
        <dbReference type="EnsemblMetazoa" id="SMAR014482-PA"/>
    </source>
</evidence>
<reference evidence="2" key="1">
    <citation type="submission" date="2011-05" db="EMBL/GenBank/DDBJ databases">
        <authorList>
            <person name="Richards S.R."/>
            <person name="Qu J."/>
            <person name="Jiang H."/>
            <person name="Jhangiani S.N."/>
            <person name="Agravi P."/>
            <person name="Goodspeed R."/>
            <person name="Gross S."/>
            <person name="Mandapat C."/>
            <person name="Jackson L."/>
            <person name="Mathew T."/>
            <person name="Pu L."/>
            <person name="Thornton R."/>
            <person name="Saada N."/>
            <person name="Wilczek-Boney K.B."/>
            <person name="Lee S."/>
            <person name="Kovar C."/>
            <person name="Wu Y."/>
            <person name="Scherer S.E."/>
            <person name="Worley K.C."/>
            <person name="Muzny D.M."/>
            <person name="Gibbs R."/>
        </authorList>
    </citation>
    <scope>NUCLEOTIDE SEQUENCE</scope>
    <source>
        <strain evidence="2">Brora</strain>
    </source>
</reference>
<dbReference type="Proteomes" id="UP000014500">
    <property type="component" value="Unassembled WGS sequence"/>
</dbReference>
<dbReference type="EMBL" id="JH431841">
    <property type="status" value="NOT_ANNOTATED_CDS"/>
    <property type="molecule type" value="Genomic_DNA"/>
</dbReference>
<protein>
    <submittedName>
        <fullName evidence="1">Uncharacterized protein</fullName>
    </submittedName>
</protein>
<accession>T1JKV2</accession>
<keyword evidence="2" id="KW-1185">Reference proteome</keyword>
<proteinExistence type="predicted"/>
<sequence length="16" mass="2002">FFKDVILKYKLKYIPS</sequence>